<keyword evidence="2" id="KW-1185">Reference proteome</keyword>
<dbReference type="SUPFAM" id="SSF46785">
    <property type="entry name" value="Winged helix' DNA-binding domain"/>
    <property type="match status" value="1"/>
</dbReference>
<proteinExistence type="predicted"/>
<gene>
    <name evidence="1" type="ORF">SAMN02745885_00298</name>
</gene>
<reference evidence="2" key="1">
    <citation type="submission" date="2017-02" db="EMBL/GenBank/DDBJ databases">
        <authorList>
            <person name="Varghese N."/>
            <person name="Submissions S."/>
        </authorList>
    </citation>
    <scope>NUCLEOTIDE SEQUENCE [LARGE SCALE GENOMIC DNA]</scope>
    <source>
        <strain evidence="2">DSM 16521</strain>
    </source>
</reference>
<evidence type="ECO:0000313" key="2">
    <source>
        <dbReference type="Proteomes" id="UP000189933"/>
    </source>
</evidence>
<accession>A0A1T4LTU9</accession>
<protein>
    <recommendedName>
        <fullName evidence="3">DprA winged helix domain-containing protein</fullName>
    </recommendedName>
</protein>
<evidence type="ECO:0008006" key="3">
    <source>
        <dbReference type="Google" id="ProtNLM"/>
    </source>
</evidence>
<dbReference type="Proteomes" id="UP000189933">
    <property type="component" value="Unassembled WGS sequence"/>
</dbReference>
<sequence>MAAYKSLSQLTWSILSSRKTKSNYIPPSSTNIEELTDGQRESAKKAIEWLISKAPHTVTEIAEHFEMSTVLVAVLVSELIKAGRIRVQAANPELLELNENN</sequence>
<dbReference type="RefSeq" id="WP_078664451.1">
    <property type="nucleotide sequence ID" value="NZ_FUXM01000002.1"/>
</dbReference>
<dbReference type="AlphaFoldDB" id="A0A1T4LTU9"/>
<evidence type="ECO:0000313" key="1">
    <source>
        <dbReference type="EMBL" id="SJZ58061.1"/>
    </source>
</evidence>
<organism evidence="1 2">
    <name type="scientific">Carboxydocella sporoproducens DSM 16521</name>
    <dbReference type="NCBI Taxonomy" id="1121270"/>
    <lineage>
        <taxon>Bacteria</taxon>
        <taxon>Bacillati</taxon>
        <taxon>Bacillota</taxon>
        <taxon>Clostridia</taxon>
        <taxon>Eubacteriales</taxon>
        <taxon>Clostridiales Family XVI. Incertae Sedis</taxon>
        <taxon>Carboxydocella</taxon>
    </lineage>
</organism>
<dbReference type="OrthoDB" id="1808927at2"/>
<dbReference type="EMBL" id="FUXM01000002">
    <property type="protein sequence ID" value="SJZ58061.1"/>
    <property type="molecule type" value="Genomic_DNA"/>
</dbReference>
<dbReference type="InterPro" id="IPR036390">
    <property type="entry name" value="WH_DNA-bd_sf"/>
</dbReference>
<name>A0A1T4LTU9_9FIRM</name>